<dbReference type="EMBL" id="CP117811">
    <property type="protein sequence ID" value="WDE95788.1"/>
    <property type="molecule type" value="Genomic_DNA"/>
</dbReference>
<keyword evidence="2" id="KW-1185">Reference proteome</keyword>
<organism evidence="1 2">
    <name type="scientific">Lentisphaera profundi</name>
    <dbReference type="NCBI Taxonomy" id="1658616"/>
    <lineage>
        <taxon>Bacteria</taxon>
        <taxon>Pseudomonadati</taxon>
        <taxon>Lentisphaerota</taxon>
        <taxon>Lentisphaeria</taxon>
        <taxon>Lentisphaerales</taxon>
        <taxon>Lentisphaeraceae</taxon>
        <taxon>Lentisphaera</taxon>
    </lineage>
</organism>
<dbReference type="Proteomes" id="UP001214250">
    <property type="component" value="Chromosome 1"/>
</dbReference>
<proteinExistence type="predicted"/>
<keyword evidence="1" id="KW-0418">Kinase</keyword>
<dbReference type="Pfam" id="PF25270">
    <property type="entry name" value="Khk"/>
    <property type="match status" value="1"/>
</dbReference>
<dbReference type="GO" id="GO:0016301">
    <property type="term" value="F:kinase activity"/>
    <property type="evidence" value="ECO:0007669"/>
    <property type="project" value="UniProtKB-KW"/>
</dbReference>
<evidence type="ECO:0000313" key="1">
    <source>
        <dbReference type="EMBL" id="WDE95788.1"/>
    </source>
</evidence>
<dbReference type="SUPFAM" id="SSF53613">
    <property type="entry name" value="Ribokinase-like"/>
    <property type="match status" value="1"/>
</dbReference>
<dbReference type="InterPro" id="IPR029056">
    <property type="entry name" value="Ribokinase-like"/>
</dbReference>
<protein>
    <submittedName>
        <fullName evidence="1">PfkB family carbohydrate kinase</fullName>
    </submittedName>
</protein>
<accession>A0ABY7VUJ9</accession>
<dbReference type="RefSeq" id="WP_274149571.1">
    <property type="nucleotide sequence ID" value="NZ_CP117811.1"/>
</dbReference>
<reference evidence="1 2" key="1">
    <citation type="submission" date="2023-02" db="EMBL/GenBank/DDBJ databases">
        <title>Genome sequence of Lentisphaera profundi SAORIC-696.</title>
        <authorList>
            <person name="Kim e."/>
            <person name="Cho J.-C."/>
            <person name="Choi A."/>
            <person name="Kang I."/>
        </authorList>
    </citation>
    <scope>NUCLEOTIDE SEQUENCE [LARGE SCALE GENOMIC DNA]</scope>
    <source>
        <strain evidence="1 2">SAORIC-696</strain>
    </source>
</reference>
<dbReference type="InterPro" id="IPR057621">
    <property type="entry name" value="Khk_prokaryotic"/>
</dbReference>
<dbReference type="Gene3D" id="3.40.1190.20">
    <property type="match status" value="1"/>
</dbReference>
<name>A0ABY7VUJ9_9BACT</name>
<evidence type="ECO:0000313" key="2">
    <source>
        <dbReference type="Proteomes" id="UP001214250"/>
    </source>
</evidence>
<keyword evidence="1" id="KW-0808">Transferase</keyword>
<gene>
    <name evidence="1" type="ORF">PQO03_08675</name>
</gene>
<sequence>MDTKKLLDSITTTEMHGLVGFDGFIDELYGLVKERDSEQDYKALKQMGEFADMVQNAVGKSANFEIIQKEVKAGGNGPIMANSLINLGLGLSYGGALGHPDIHPAFQDFSQLCSEVASVCDPARTMALEFNEGKLMLCQLNDLYQINRDKFRHFLSKHVSSAEFFCFLNWTELPNLNGIYELIVELLEAQKEILKRPCFIDLADFKRRSKSDLGYALELIKKMSAYLNIHLGLNWSEAQQLAQHLFADQDFSEHSLSDLAELLQNQLKLQAVCVHSHHQVAACDEKSYTVETLHVAEPKISTGAGDHFNAGYFRAVLEGLGLEQCLQLGVLNSAYYVSTGKTPGLTDLRTFTHH</sequence>